<protein>
    <submittedName>
        <fullName evidence="3">Uncharacterized protein</fullName>
    </submittedName>
</protein>
<comment type="caution">
    <text evidence="3">The sequence shown here is derived from an EMBL/GenBank/DDBJ whole genome shotgun (WGS) entry which is preliminary data.</text>
</comment>
<evidence type="ECO:0000313" key="4">
    <source>
        <dbReference type="Proteomes" id="UP000722791"/>
    </source>
</evidence>
<feature type="transmembrane region" description="Helical" evidence="2">
    <location>
        <begin position="34"/>
        <end position="56"/>
    </location>
</feature>
<evidence type="ECO:0000313" key="3">
    <source>
        <dbReference type="EMBL" id="GIM06202.1"/>
    </source>
</evidence>
<accession>A0A8J4GES5</accession>
<proteinExistence type="predicted"/>
<keyword evidence="2" id="KW-0472">Membrane</keyword>
<dbReference type="EMBL" id="BNCQ01000020">
    <property type="protein sequence ID" value="GIM06202.1"/>
    <property type="molecule type" value="Genomic_DNA"/>
</dbReference>
<dbReference type="Proteomes" id="UP000722791">
    <property type="component" value="Unassembled WGS sequence"/>
</dbReference>
<feature type="region of interest" description="Disordered" evidence="1">
    <location>
        <begin position="75"/>
        <end position="104"/>
    </location>
</feature>
<reference evidence="3" key="1">
    <citation type="journal article" date="2021" name="Proc. Natl. Acad. Sci. U.S.A.">
        <title>Three genomes in the algal genus Volvox reveal the fate of a haploid sex-determining region after a transition to homothallism.</title>
        <authorList>
            <person name="Yamamoto K."/>
            <person name="Hamaji T."/>
            <person name="Kawai-Toyooka H."/>
            <person name="Matsuzaki R."/>
            <person name="Takahashi F."/>
            <person name="Nishimura Y."/>
            <person name="Kawachi M."/>
            <person name="Noguchi H."/>
            <person name="Minakuchi Y."/>
            <person name="Umen J.G."/>
            <person name="Toyoda A."/>
            <person name="Nozaki H."/>
        </authorList>
    </citation>
    <scope>NUCLEOTIDE SEQUENCE</scope>
    <source>
        <strain evidence="3">NIES-3785</strain>
    </source>
</reference>
<dbReference type="AlphaFoldDB" id="A0A8J4GES5"/>
<keyword evidence="2" id="KW-0812">Transmembrane</keyword>
<sequence length="104" mass="11272">MMDTQNAHLAGLTGLPPSRYDYLPTYLLKDCLDLASLVTFTMFLHIASAAGTAAATTDATRPTLRRFIADCGASARGQRRTNTRLFTPHPIENAPQAPRKPAPC</sequence>
<evidence type="ECO:0000256" key="2">
    <source>
        <dbReference type="SAM" id="Phobius"/>
    </source>
</evidence>
<organism evidence="3 4">
    <name type="scientific">Volvox reticuliferus</name>
    <dbReference type="NCBI Taxonomy" id="1737510"/>
    <lineage>
        <taxon>Eukaryota</taxon>
        <taxon>Viridiplantae</taxon>
        <taxon>Chlorophyta</taxon>
        <taxon>core chlorophytes</taxon>
        <taxon>Chlorophyceae</taxon>
        <taxon>CS clade</taxon>
        <taxon>Chlamydomonadales</taxon>
        <taxon>Volvocaceae</taxon>
        <taxon>Volvox</taxon>
    </lineage>
</organism>
<keyword evidence="2" id="KW-1133">Transmembrane helix</keyword>
<name>A0A8J4GES5_9CHLO</name>
<evidence type="ECO:0000256" key="1">
    <source>
        <dbReference type="SAM" id="MobiDB-lite"/>
    </source>
</evidence>
<gene>
    <name evidence="3" type="ORF">Vretimale_10476</name>
</gene>